<organism evidence="2 3">
    <name type="scientific">Hymenobacter cellulosivorans</name>
    <dbReference type="NCBI Taxonomy" id="2932249"/>
    <lineage>
        <taxon>Bacteria</taxon>
        <taxon>Pseudomonadati</taxon>
        <taxon>Bacteroidota</taxon>
        <taxon>Cytophagia</taxon>
        <taxon>Cytophagales</taxon>
        <taxon>Hymenobacteraceae</taxon>
        <taxon>Hymenobacter</taxon>
    </lineage>
</organism>
<sequence length="268" mass="28202">MKKLLPILWLSAASLTATAQTAPTFTSTCSDGKYYNSGQERYCETRDLVVAAPKSGPLVVDGQQNGSISVKSWAGKDVRVRARVTTWGPDEAAAKAKSADVQISTINSRLQANGPTTEGETTWAVSYEIFVPEKMALDLKTHNGSISLKDVRGPVTFAALNGSVTVSGSGGDVKGRTQNGSLNITLAGKKWEGKGLDLTTQNGSIRWKLPADYSAQLISSTVNGRVDTDFGNSVSGKIGRDIAVRLGKGGVPVKAVTTNGGISVRRAE</sequence>
<evidence type="ECO:0000313" key="3">
    <source>
        <dbReference type="Proteomes" id="UP000831785"/>
    </source>
</evidence>
<feature type="signal peptide" evidence="1">
    <location>
        <begin position="1"/>
        <end position="19"/>
    </location>
</feature>
<evidence type="ECO:0008006" key="4">
    <source>
        <dbReference type="Google" id="ProtNLM"/>
    </source>
</evidence>
<dbReference type="Proteomes" id="UP000831785">
    <property type="component" value="Chromosome"/>
</dbReference>
<gene>
    <name evidence="2" type="ORF">MUN80_13945</name>
</gene>
<feature type="chain" id="PRO_5046249979" description="Adhesin domain-containing protein" evidence="1">
    <location>
        <begin position="20"/>
        <end position="268"/>
    </location>
</feature>
<reference evidence="2 3" key="1">
    <citation type="submission" date="2022-04" db="EMBL/GenBank/DDBJ databases">
        <title>Hymenobacter sp. isolated from the air.</title>
        <authorList>
            <person name="Won M."/>
            <person name="Lee C.-M."/>
            <person name="Woen H.-Y."/>
            <person name="Kwon S.-W."/>
        </authorList>
    </citation>
    <scope>NUCLEOTIDE SEQUENCE [LARGE SCALE GENOMIC DNA]</scope>
    <source>
        <strain evidence="3">5116 S-27</strain>
    </source>
</reference>
<evidence type="ECO:0000256" key="1">
    <source>
        <dbReference type="SAM" id="SignalP"/>
    </source>
</evidence>
<keyword evidence="1" id="KW-0732">Signal</keyword>
<dbReference type="RefSeq" id="WP_244713829.1">
    <property type="nucleotide sequence ID" value="NZ_CP095049.1"/>
</dbReference>
<proteinExistence type="predicted"/>
<keyword evidence="3" id="KW-1185">Reference proteome</keyword>
<name>A0ABY4F8S3_9BACT</name>
<accession>A0ABY4F8S3</accession>
<protein>
    <recommendedName>
        <fullName evidence="4">Adhesin domain-containing protein</fullName>
    </recommendedName>
</protein>
<evidence type="ECO:0000313" key="2">
    <source>
        <dbReference type="EMBL" id="UOQ50861.1"/>
    </source>
</evidence>
<dbReference type="EMBL" id="CP095049">
    <property type="protein sequence ID" value="UOQ50861.1"/>
    <property type="molecule type" value="Genomic_DNA"/>
</dbReference>